<reference evidence="2 3" key="1">
    <citation type="submission" date="2023-01" db="EMBL/GenBank/DDBJ databases">
        <title>Analysis of 21 Apiospora genomes using comparative genomics revels a genus with tremendous synthesis potential of carbohydrate active enzymes and secondary metabolites.</title>
        <authorList>
            <person name="Sorensen T."/>
        </authorList>
    </citation>
    <scope>NUCLEOTIDE SEQUENCE [LARGE SCALE GENOMIC DNA]</scope>
    <source>
        <strain evidence="2 3">CBS 83171</strain>
    </source>
</reference>
<dbReference type="Proteomes" id="UP001446871">
    <property type="component" value="Unassembled WGS sequence"/>
</dbReference>
<evidence type="ECO:0000313" key="3">
    <source>
        <dbReference type="Proteomes" id="UP001446871"/>
    </source>
</evidence>
<gene>
    <name evidence="2" type="ORF">PG996_000353</name>
</gene>
<accession>A0ABR1WDJ1</accession>
<feature type="region of interest" description="Disordered" evidence="1">
    <location>
        <begin position="1"/>
        <end position="24"/>
    </location>
</feature>
<name>A0ABR1WDJ1_9PEZI</name>
<dbReference type="EMBL" id="JAQQWM010000001">
    <property type="protein sequence ID" value="KAK8081572.1"/>
    <property type="molecule type" value="Genomic_DNA"/>
</dbReference>
<keyword evidence="3" id="KW-1185">Reference proteome</keyword>
<evidence type="ECO:0008006" key="4">
    <source>
        <dbReference type="Google" id="ProtNLM"/>
    </source>
</evidence>
<sequence length="150" mass="16686">MAPHQLILPLPIKPSPVRPQEKKFEVDEELRLHRQRTPPSLAPLPTTTSKSDEANLEVVRKLCVRGAAPNWRLLVRGFASMASNANANPAVAATATKPKLHGRAFYESIGSPKFVVAPMVDQSEFVCTYSLSFPQREPQSQPQLWMLHHG</sequence>
<protein>
    <recommendedName>
        <fullName evidence="4">DUS-like FMN-binding domain-containing protein</fullName>
    </recommendedName>
</protein>
<comment type="caution">
    <text evidence="2">The sequence shown here is derived from an EMBL/GenBank/DDBJ whole genome shotgun (WGS) entry which is preliminary data.</text>
</comment>
<evidence type="ECO:0000313" key="2">
    <source>
        <dbReference type="EMBL" id="KAK8081572.1"/>
    </source>
</evidence>
<feature type="region of interest" description="Disordered" evidence="1">
    <location>
        <begin position="31"/>
        <end position="50"/>
    </location>
</feature>
<organism evidence="2 3">
    <name type="scientific">Apiospora saccharicola</name>
    <dbReference type="NCBI Taxonomy" id="335842"/>
    <lineage>
        <taxon>Eukaryota</taxon>
        <taxon>Fungi</taxon>
        <taxon>Dikarya</taxon>
        <taxon>Ascomycota</taxon>
        <taxon>Pezizomycotina</taxon>
        <taxon>Sordariomycetes</taxon>
        <taxon>Xylariomycetidae</taxon>
        <taxon>Amphisphaeriales</taxon>
        <taxon>Apiosporaceae</taxon>
        <taxon>Apiospora</taxon>
    </lineage>
</organism>
<proteinExistence type="predicted"/>
<feature type="compositionally biased region" description="Low complexity" evidence="1">
    <location>
        <begin position="37"/>
        <end position="49"/>
    </location>
</feature>
<evidence type="ECO:0000256" key="1">
    <source>
        <dbReference type="SAM" id="MobiDB-lite"/>
    </source>
</evidence>